<keyword evidence="7 10" id="KW-1133">Transmembrane helix</keyword>
<dbReference type="GO" id="GO:0005886">
    <property type="term" value="C:plasma membrane"/>
    <property type="evidence" value="ECO:0007669"/>
    <property type="project" value="UniProtKB-SubCell"/>
</dbReference>
<feature type="transmembrane region" description="Helical" evidence="10">
    <location>
        <begin position="288"/>
        <end position="308"/>
    </location>
</feature>
<evidence type="ECO:0000256" key="6">
    <source>
        <dbReference type="ARBA" id="ARBA00022692"/>
    </source>
</evidence>
<protein>
    <recommendedName>
        <fullName evidence="3">Multidrug export protein MepA</fullName>
    </recommendedName>
</protein>
<dbReference type="Proteomes" id="UP000659630">
    <property type="component" value="Unassembled WGS sequence"/>
</dbReference>
<dbReference type="InterPro" id="IPR002528">
    <property type="entry name" value="MATE_fam"/>
</dbReference>
<feature type="transmembrane region" description="Helical" evidence="10">
    <location>
        <begin position="21"/>
        <end position="43"/>
    </location>
</feature>
<keyword evidence="6 10" id="KW-0812">Transmembrane</keyword>
<reference evidence="11" key="1">
    <citation type="submission" date="2020-08" db="EMBL/GenBank/DDBJ databases">
        <title>Genome public.</title>
        <authorList>
            <person name="Liu C."/>
            <person name="Sun Q."/>
        </authorList>
    </citation>
    <scope>NUCLEOTIDE SEQUENCE</scope>
    <source>
        <strain evidence="11">BX8</strain>
    </source>
</reference>
<evidence type="ECO:0000313" key="12">
    <source>
        <dbReference type="Proteomes" id="UP000659630"/>
    </source>
</evidence>
<keyword evidence="4" id="KW-0813">Transport</keyword>
<accession>A0A923IAJ0</accession>
<dbReference type="PANTHER" id="PTHR43823:SF3">
    <property type="entry name" value="MULTIDRUG EXPORT PROTEIN MEPA"/>
    <property type="match status" value="1"/>
</dbReference>
<gene>
    <name evidence="11" type="ORF">H8S23_10410</name>
</gene>
<evidence type="ECO:0000256" key="4">
    <source>
        <dbReference type="ARBA" id="ARBA00022448"/>
    </source>
</evidence>
<evidence type="ECO:0000256" key="1">
    <source>
        <dbReference type="ARBA" id="ARBA00004651"/>
    </source>
</evidence>
<dbReference type="RefSeq" id="WP_186888274.1">
    <property type="nucleotide sequence ID" value="NZ_JACONZ010000003.1"/>
</dbReference>
<keyword evidence="9" id="KW-0046">Antibiotic resistance</keyword>
<dbReference type="EMBL" id="JACONZ010000003">
    <property type="protein sequence ID" value="MBC5581922.1"/>
    <property type="molecule type" value="Genomic_DNA"/>
</dbReference>
<evidence type="ECO:0000256" key="10">
    <source>
        <dbReference type="SAM" id="Phobius"/>
    </source>
</evidence>
<dbReference type="GO" id="GO:0015297">
    <property type="term" value="F:antiporter activity"/>
    <property type="evidence" value="ECO:0007669"/>
    <property type="project" value="InterPro"/>
</dbReference>
<dbReference type="PIRSF" id="PIRSF006603">
    <property type="entry name" value="DinF"/>
    <property type="match status" value="1"/>
</dbReference>
<feature type="transmembrane region" description="Helical" evidence="10">
    <location>
        <begin position="200"/>
        <end position="221"/>
    </location>
</feature>
<evidence type="ECO:0000256" key="5">
    <source>
        <dbReference type="ARBA" id="ARBA00022475"/>
    </source>
</evidence>
<organism evidence="11 12">
    <name type="scientific">Anaerofilum hominis</name>
    <dbReference type="NCBI Taxonomy" id="2763016"/>
    <lineage>
        <taxon>Bacteria</taxon>
        <taxon>Bacillati</taxon>
        <taxon>Bacillota</taxon>
        <taxon>Clostridia</taxon>
        <taxon>Eubacteriales</taxon>
        <taxon>Oscillospiraceae</taxon>
        <taxon>Anaerofilum</taxon>
    </lineage>
</organism>
<feature type="transmembrane region" description="Helical" evidence="10">
    <location>
        <begin position="320"/>
        <end position="342"/>
    </location>
</feature>
<dbReference type="CDD" id="cd13143">
    <property type="entry name" value="MATE_MepA_like"/>
    <property type="match status" value="1"/>
</dbReference>
<dbReference type="InterPro" id="IPR048279">
    <property type="entry name" value="MdtK-like"/>
</dbReference>
<keyword evidence="5" id="KW-1003">Cell membrane</keyword>
<evidence type="ECO:0000256" key="2">
    <source>
        <dbReference type="ARBA" id="ARBA00008417"/>
    </source>
</evidence>
<dbReference type="GO" id="GO:0046677">
    <property type="term" value="P:response to antibiotic"/>
    <property type="evidence" value="ECO:0007669"/>
    <property type="project" value="UniProtKB-KW"/>
</dbReference>
<dbReference type="PANTHER" id="PTHR43823">
    <property type="entry name" value="SPORULATION PROTEIN YKVU"/>
    <property type="match status" value="1"/>
</dbReference>
<evidence type="ECO:0000256" key="8">
    <source>
        <dbReference type="ARBA" id="ARBA00023136"/>
    </source>
</evidence>
<dbReference type="GO" id="GO:0042910">
    <property type="term" value="F:xenobiotic transmembrane transporter activity"/>
    <property type="evidence" value="ECO:0007669"/>
    <property type="project" value="InterPro"/>
</dbReference>
<feature type="transmembrane region" description="Helical" evidence="10">
    <location>
        <begin position="362"/>
        <end position="383"/>
    </location>
</feature>
<dbReference type="Pfam" id="PF01554">
    <property type="entry name" value="MatE"/>
    <property type="match status" value="2"/>
</dbReference>
<evidence type="ECO:0000256" key="3">
    <source>
        <dbReference type="ARBA" id="ARBA00022106"/>
    </source>
</evidence>
<dbReference type="AlphaFoldDB" id="A0A923IAJ0"/>
<feature type="transmembrane region" description="Helical" evidence="10">
    <location>
        <begin position="403"/>
        <end position="421"/>
    </location>
</feature>
<name>A0A923IAJ0_9FIRM</name>
<comment type="caution">
    <text evidence="11">The sequence shown here is derived from an EMBL/GenBank/DDBJ whole genome shotgun (WGS) entry which is preliminary data.</text>
</comment>
<dbReference type="InterPro" id="IPR045070">
    <property type="entry name" value="MATE_MepA-like"/>
</dbReference>
<feature type="transmembrane region" description="Helical" evidence="10">
    <location>
        <begin position="99"/>
        <end position="122"/>
    </location>
</feature>
<feature type="transmembrane region" description="Helical" evidence="10">
    <location>
        <begin position="170"/>
        <end position="194"/>
    </location>
</feature>
<sequence>MDAAERQDAKYKQMIETPIPKLVCTLAVPTIISMLVTSIYNMADTFFVGKIGTSATGAVGVVFSLMAIFQAVGFTIGIGSGNLVSRLLGSRRRDEAEHVACTGFYTAFAAGVVLMVLGLIFIDPLMRVLGATETILPYARAYARYILLGAPFITSSFVLNNLLRFQGSAMYAMVGITAGGVLNIALDPIFIFGFGLETAGAAIATVLSQIVSFSILLFQCWRGGNIRMDPRKVRLKWEIYHEVLRGGLPSFYRQVLASIATICLNLAAGPFGDAAIAAMSIVSRVMMFAQSALIGFGQGFQPVCGFNYGAGRYDRVRKAFWFCVKVASVGLLLIAVAGECFAPQVIGLFRKGDLAVTEIGTLALRLQCIFFPLMGWTICLNMLQQNIGKSKAASILSSARQGLFFLPLILTLPRFFGVLGVQLSQPFSDLCTFVLSVPMGIALLRELREKDLLSRAQQRKDEG</sequence>
<feature type="transmembrane region" description="Helical" evidence="10">
    <location>
        <begin position="55"/>
        <end position="78"/>
    </location>
</feature>
<proteinExistence type="inferred from homology"/>
<evidence type="ECO:0000256" key="7">
    <source>
        <dbReference type="ARBA" id="ARBA00022989"/>
    </source>
</evidence>
<feature type="transmembrane region" description="Helical" evidence="10">
    <location>
        <begin position="142"/>
        <end position="163"/>
    </location>
</feature>
<feature type="transmembrane region" description="Helical" evidence="10">
    <location>
        <begin position="255"/>
        <end position="282"/>
    </location>
</feature>
<evidence type="ECO:0000256" key="9">
    <source>
        <dbReference type="ARBA" id="ARBA00023251"/>
    </source>
</evidence>
<dbReference type="InterPro" id="IPR051327">
    <property type="entry name" value="MATE_MepA_subfamily"/>
</dbReference>
<keyword evidence="8 10" id="KW-0472">Membrane</keyword>
<comment type="subcellular location">
    <subcellularLocation>
        <location evidence="1">Cell membrane</location>
        <topology evidence="1">Multi-pass membrane protein</topology>
    </subcellularLocation>
</comment>
<dbReference type="NCBIfam" id="TIGR00797">
    <property type="entry name" value="matE"/>
    <property type="match status" value="1"/>
</dbReference>
<keyword evidence="12" id="KW-1185">Reference proteome</keyword>
<comment type="similarity">
    <text evidence="2">Belongs to the multi antimicrobial extrusion (MATE) (TC 2.A.66.1) family. MepA subfamily.</text>
</comment>
<evidence type="ECO:0000313" key="11">
    <source>
        <dbReference type="EMBL" id="MBC5581922.1"/>
    </source>
</evidence>